<sequence length="321" mass="36516">MDKLEEYEYIGRFFAFELNEEELAEFERRLRDDPEFARRVELFREMEDHVTESMPTGATATGDTAADQLELISRFFYYELDQEELADFEKRVAEDEQLERRMSGYLEMETLVSQTTHAEPEVLEKKQAFQRQLRSGTSTVPQKGKMRPLRFLIGIAATLLLLIAAWLVLPDLGGSSNEALALEYWEDSNKITFSDLRSENDRSDTETALLEASRLFDEGQYPEALDRLSGIAADDSLYVNAVLLRAESQTAMGRFEPAVANYQTILDTPGSVFRDAALWFQALSYLQLNEVGSARRNLSAIIDEGYPLAGKATELLEQLKD</sequence>
<evidence type="ECO:0000313" key="2">
    <source>
        <dbReference type="EMBL" id="PHN07338.1"/>
    </source>
</evidence>
<dbReference type="SUPFAM" id="SSF48452">
    <property type="entry name" value="TPR-like"/>
    <property type="match status" value="1"/>
</dbReference>
<evidence type="ECO:0000256" key="1">
    <source>
        <dbReference type="SAM" id="Phobius"/>
    </source>
</evidence>
<keyword evidence="1" id="KW-1133">Transmembrane helix</keyword>
<proteinExistence type="predicted"/>
<gene>
    <name evidence="2" type="ORF">CRP01_06825</name>
</gene>
<keyword evidence="1" id="KW-0812">Transmembrane</keyword>
<dbReference type="AlphaFoldDB" id="A0A2D0NFZ9"/>
<reference evidence="2 3" key="1">
    <citation type="submission" date="2017-10" db="EMBL/GenBank/DDBJ databases">
        <title>The draft genome sequence of Lewinella nigricans NBRC 102662.</title>
        <authorList>
            <person name="Wang K."/>
        </authorList>
    </citation>
    <scope>NUCLEOTIDE SEQUENCE [LARGE SCALE GENOMIC DNA]</scope>
    <source>
        <strain evidence="2 3">NBRC 102662</strain>
    </source>
</reference>
<dbReference type="RefSeq" id="WP_099149268.1">
    <property type="nucleotide sequence ID" value="NZ_PDUD01000010.1"/>
</dbReference>
<evidence type="ECO:0000313" key="3">
    <source>
        <dbReference type="Proteomes" id="UP000223913"/>
    </source>
</evidence>
<dbReference type="Gene3D" id="1.25.40.10">
    <property type="entry name" value="Tetratricopeptide repeat domain"/>
    <property type="match status" value="1"/>
</dbReference>
<protein>
    <recommendedName>
        <fullName evidence="4">Tetratricopeptide repeat protein</fullName>
    </recommendedName>
</protein>
<dbReference type="OrthoDB" id="9781970at2"/>
<dbReference type="Proteomes" id="UP000223913">
    <property type="component" value="Unassembled WGS sequence"/>
</dbReference>
<name>A0A2D0NFZ9_FLAN2</name>
<comment type="caution">
    <text evidence="2">The sequence shown here is derived from an EMBL/GenBank/DDBJ whole genome shotgun (WGS) entry which is preliminary data.</text>
</comment>
<feature type="transmembrane region" description="Helical" evidence="1">
    <location>
        <begin position="151"/>
        <end position="169"/>
    </location>
</feature>
<accession>A0A2D0NFZ9</accession>
<dbReference type="InterPro" id="IPR011990">
    <property type="entry name" value="TPR-like_helical_dom_sf"/>
</dbReference>
<dbReference type="EMBL" id="PDUD01000010">
    <property type="protein sequence ID" value="PHN07338.1"/>
    <property type="molecule type" value="Genomic_DNA"/>
</dbReference>
<evidence type="ECO:0008006" key="4">
    <source>
        <dbReference type="Google" id="ProtNLM"/>
    </source>
</evidence>
<keyword evidence="1" id="KW-0472">Membrane</keyword>
<organism evidence="2 3">
    <name type="scientific">Flavilitoribacter nigricans (strain ATCC 23147 / DSM 23189 / NBRC 102662 / NCIMB 1420 / SS-2)</name>
    <name type="common">Lewinella nigricans</name>
    <dbReference type="NCBI Taxonomy" id="1122177"/>
    <lineage>
        <taxon>Bacteria</taxon>
        <taxon>Pseudomonadati</taxon>
        <taxon>Bacteroidota</taxon>
        <taxon>Saprospiria</taxon>
        <taxon>Saprospirales</taxon>
        <taxon>Lewinellaceae</taxon>
        <taxon>Flavilitoribacter</taxon>
    </lineage>
</organism>
<keyword evidence="3" id="KW-1185">Reference proteome</keyword>